<dbReference type="Proteomes" id="UP000459702">
    <property type="component" value="Unassembled WGS sequence"/>
</dbReference>
<evidence type="ECO:0000313" key="6">
    <source>
        <dbReference type="Proteomes" id="UP000443506"/>
    </source>
</evidence>
<dbReference type="Proteomes" id="UP000442696">
    <property type="component" value="Unassembled WGS sequence"/>
</dbReference>
<gene>
    <name evidence="1" type="ORF">SAMEA2078260_01103</name>
    <name evidence="3" type="ORF">SAMEA2078588_00841</name>
    <name evidence="4" type="ORF">SAMEA2080344_01077</name>
    <name evidence="2" type="ORF">SAMEA2081063_00559</name>
</gene>
<evidence type="ECO:0000313" key="3">
    <source>
        <dbReference type="EMBL" id="CAA6060189.1"/>
    </source>
</evidence>
<proteinExistence type="predicted"/>
<reference evidence="5 6" key="1">
    <citation type="submission" date="2019-12" db="EMBL/GenBank/DDBJ databases">
        <authorList>
            <consortium name="Pathogen Informatics"/>
        </authorList>
    </citation>
    <scope>NUCLEOTIDE SEQUENCE [LARGE SCALE GENOMIC DNA]</scope>
    <source>
        <strain evidence="3 8">T012_N10_C04</strain>
        <strain evidence="1 5">T012_N16_C08</strain>
        <strain evidence="2 6">T065_N03_C06</strain>
        <strain evidence="4 7">T197_A02_C01</strain>
    </source>
</reference>
<organism evidence="1 5">
    <name type="scientific">Staphylococcus aureus</name>
    <dbReference type="NCBI Taxonomy" id="1280"/>
    <lineage>
        <taxon>Bacteria</taxon>
        <taxon>Bacillati</taxon>
        <taxon>Bacillota</taxon>
        <taxon>Bacilli</taxon>
        <taxon>Bacillales</taxon>
        <taxon>Staphylococcaceae</taxon>
        <taxon>Staphylococcus</taxon>
    </lineage>
</organism>
<evidence type="ECO:0000313" key="2">
    <source>
        <dbReference type="EMBL" id="CAA4674515.1"/>
    </source>
</evidence>
<dbReference type="EMBL" id="CACTWD010000003">
    <property type="protein sequence ID" value="CAA4674515.1"/>
    <property type="molecule type" value="Genomic_DNA"/>
</dbReference>
<name>A0A6H4UUU6_STAAU</name>
<accession>A0A6H4UUU6</accession>
<dbReference type="Proteomes" id="UP000443506">
    <property type="component" value="Unassembled WGS sequence"/>
</dbReference>
<dbReference type="Proteomes" id="UP000459586">
    <property type="component" value="Unassembled WGS sequence"/>
</dbReference>
<dbReference type="AlphaFoldDB" id="A0A6H4UUU6"/>
<dbReference type="EMBL" id="CACURZ010000004">
    <property type="protein sequence ID" value="CAA6337118.1"/>
    <property type="molecule type" value="Genomic_DNA"/>
</dbReference>
<dbReference type="EMBL" id="CACTQT010000004">
    <property type="protein sequence ID" value="CAA4367458.1"/>
    <property type="molecule type" value="Genomic_DNA"/>
</dbReference>
<evidence type="ECO:0000313" key="5">
    <source>
        <dbReference type="Proteomes" id="UP000442696"/>
    </source>
</evidence>
<dbReference type="EMBL" id="CACUNS010000003">
    <property type="protein sequence ID" value="CAA6060189.1"/>
    <property type="molecule type" value="Genomic_DNA"/>
</dbReference>
<sequence>MAFLLLHNYTDFIYNISNYSFINLLQQYIGSLLQELFNIILESHKISTLFNYSK</sequence>
<evidence type="ECO:0000313" key="8">
    <source>
        <dbReference type="Proteomes" id="UP000459702"/>
    </source>
</evidence>
<evidence type="ECO:0000313" key="4">
    <source>
        <dbReference type="EMBL" id="CAA6337118.1"/>
    </source>
</evidence>
<evidence type="ECO:0000313" key="1">
    <source>
        <dbReference type="EMBL" id="CAA4367458.1"/>
    </source>
</evidence>
<evidence type="ECO:0000313" key="7">
    <source>
        <dbReference type="Proteomes" id="UP000459586"/>
    </source>
</evidence>
<comment type="caution">
    <text evidence="1">The sequence shown here is derived from an EMBL/GenBank/DDBJ whole genome shotgun (WGS) entry which is preliminary data.</text>
</comment>
<protein>
    <submittedName>
        <fullName evidence="1">Uncharacterized protein</fullName>
    </submittedName>
</protein>